<keyword evidence="4" id="KW-1185">Reference proteome</keyword>
<feature type="transmembrane region" description="Helical" evidence="2">
    <location>
        <begin position="160"/>
        <end position="185"/>
    </location>
</feature>
<keyword evidence="2" id="KW-0472">Membrane</keyword>
<reference evidence="3 4" key="2">
    <citation type="submission" date="2023-12" db="EMBL/GenBank/DDBJ databases">
        <title>Description of an unclassified Opitutus bacterium of Verrucomicrobiota.</title>
        <authorList>
            <person name="Zhang D.-F."/>
        </authorList>
    </citation>
    <scope>NUCLEOTIDE SEQUENCE [LARGE SCALE GENOMIC DNA]</scope>
    <source>
        <strain evidence="3 4">WL0086</strain>
    </source>
</reference>
<proteinExistence type="predicted"/>
<evidence type="ECO:0000256" key="2">
    <source>
        <dbReference type="SAM" id="Phobius"/>
    </source>
</evidence>
<dbReference type="Proteomes" id="UP000738431">
    <property type="component" value="Chromosome"/>
</dbReference>
<sequence length="419" mass="43387">MGTGNGSGIGAPRISTSVTAAPFAFGGREEATEPPPRSSTSSDSRDPFTDGPVAYTTRPPWMVSEPAPGASLHSGPCYVQGADSVSPFAGSETPATAGQTMAPFGNGPQVGHSAAPFGASVPPVPAASPAASSADDKDDADAWYNKAPTYSAKRGKDRSVFLRLFILMVKLMPAAMVLGGGYYGYKQFFGKMSDEEMAALHAANPNLINTTGGESMSRAELVLKQAKDSIAAHDQNVHAANALAESPDNLDQIAATLDDLDAAMLASKAGAPAPIPEPKVKLAFDDAPSGKGLITEATGSGRVTTHTPSQAEQALTNFAGPMSTASRDGSGATAAASVTIHDAERSTAEPTTAFREWVGRVTVSGVRVGSDPRAFIAGRLVRPGMKVDHRLGIHLSQIDEQGRLLYFEDDSGAVLAKRY</sequence>
<dbReference type="RefSeq" id="WP_221032044.1">
    <property type="nucleotide sequence ID" value="NZ_CP139781.1"/>
</dbReference>
<evidence type="ECO:0000256" key="1">
    <source>
        <dbReference type="SAM" id="MobiDB-lite"/>
    </source>
</evidence>
<keyword evidence="2" id="KW-0812">Transmembrane</keyword>
<gene>
    <name evidence="3" type="ORF">K1X11_011490</name>
</gene>
<evidence type="ECO:0000313" key="3">
    <source>
        <dbReference type="EMBL" id="WRQ90032.1"/>
    </source>
</evidence>
<accession>A0ABZ1CF49</accession>
<reference evidence="3 4" key="1">
    <citation type="submission" date="2021-08" db="EMBL/GenBank/DDBJ databases">
        <authorList>
            <person name="Zhang D."/>
            <person name="Zhang A."/>
            <person name="Wang L."/>
        </authorList>
    </citation>
    <scope>NUCLEOTIDE SEQUENCE [LARGE SCALE GENOMIC DNA]</scope>
    <source>
        <strain evidence="3 4">WL0086</strain>
    </source>
</reference>
<feature type="region of interest" description="Disordered" evidence="1">
    <location>
        <begin position="89"/>
        <end position="115"/>
    </location>
</feature>
<name>A0ABZ1CF49_9BACT</name>
<feature type="region of interest" description="Disordered" evidence="1">
    <location>
        <begin position="1"/>
        <end position="75"/>
    </location>
</feature>
<dbReference type="EMBL" id="CP139781">
    <property type="protein sequence ID" value="WRQ90032.1"/>
    <property type="molecule type" value="Genomic_DNA"/>
</dbReference>
<evidence type="ECO:0000313" key="4">
    <source>
        <dbReference type="Proteomes" id="UP000738431"/>
    </source>
</evidence>
<organism evidence="3 4">
    <name type="scientific">Actomonas aquatica</name>
    <dbReference type="NCBI Taxonomy" id="2866162"/>
    <lineage>
        <taxon>Bacteria</taxon>
        <taxon>Pseudomonadati</taxon>
        <taxon>Verrucomicrobiota</taxon>
        <taxon>Opitutia</taxon>
        <taxon>Opitutales</taxon>
        <taxon>Opitutaceae</taxon>
        <taxon>Actomonas</taxon>
    </lineage>
</organism>
<protein>
    <recommendedName>
        <fullName evidence="5">Cytoskeleton protein RodZ</fullName>
    </recommendedName>
</protein>
<evidence type="ECO:0008006" key="5">
    <source>
        <dbReference type="Google" id="ProtNLM"/>
    </source>
</evidence>
<keyword evidence="2" id="KW-1133">Transmembrane helix</keyword>